<accession>A0A9W8XT47</accession>
<sequence>MAPSKGRSLNPFRKDHKDSASSSSKPQEPSTASALGLKIVAEGEQPVVDIVAVHGLNGHRDETWTAANGTHWLRDLLPNDVPNARIFCWGYDANMHGKRVSYQFLHDHAEELVSDLCRMRKRTDALIHSDAALKGARKGARKGALEEHQSIKAYTYGIMFMGTPHQGGNGVQFGKLLVNAASVYKATNSHLLEHLERDSEWLQQQLRQYGPISRKIVTKFAYEEYETPTALGHSIMVVPKTSAVVPGAADAKQIMIHADHRTMVKFESKEDNDYEKVSDHLVMMVEEAGSVINFPRKEIIRVIRELHDGIEAAVKDWPSVQAQPWMAQVDSTVTEKSCIACPTTTSSNTCDIIDLALVFLKGTCFGCAQIFAAVYSILLDDDSDDMYYYFSQIHIWLRDKGGIMIRPGITIVFGGKQDYELIRIGQDAVASNDTRLQPDVMAKHMAGVAFKGSTDFALPKKERIAPSLSLAWLRQRLDTCVRDHPSCQRRDDLRLPTRILDLGRDSSHIFLVESAGIEVPRYICLSYRWGPVETSLRTLSTNYKKHEAGILIDSLSPMFQDVINIIRQLQVRYLWIDALCIVQDSSEDWIRESAKMSDVYANAFLTIAASAYPGDTNRGLMQVESEHYGWLLPSRADEFIICRREIDHTLFTTDILLMPQQNAQLVEILPLLGRGWVYQERALSPRYVHFGQEMVWECNACTECECSWSYDDEKRWKLANHSSPERSNSMIDEWHRRVSAYTGLQLTFPGDIFPAMGGMARDFQRSFDGLGSFQAGMWENTILYNLAWVGKHLKPRKRVPHWRAPTWSWAALEGPVEFRLAENYRGFQGKPLCELISVDCKPTGEDPFGAVKEASITLEGFLVSVKIVWNDTDVVWNPYDGDDEPDLYLDSSELGWARWDCWPDPVTATNIPPYSQVSLFLLAESRKTYRFLLLKEIRDGVYERYGNAQFEDYTVNKYIKAHWEKRRFTIV</sequence>
<dbReference type="GeneID" id="80906761"/>
<evidence type="ECO:0000259" key="2">
    <source>
        <dbReference type="Pfam" id="PF06985"/>
    </source>
</evidence>
<organism evidence="3 4">
    <name type="scientific">Didymosphaeria variabile</name>
    <dbReference type="NCBI Taxonomy" id="1932322"/>
    <lineage>
        <taxon>Eukaryota</taxon>
        <taxon>Fungi</taxon>
        <taxon>Dikarya</taxon>
        <taxon>Ascomycota</taxon>
        <taxon>Pezizomycotina</taxon>
        <taxon>Dothideomycetes</taxon>
        <taxon>Pleosporomycetidae</taxon>
        <taxon>Pleosporales</taxon>
        <taxon>Massarineae</taxon>
        <taxon>Didymosphaeriaceae</taxon>
        <taxon>Didymosphaeria</taxon>
    </lineage>
</organism>
<comment type="caution">
    <text evidence="3">The sequence shown here is derived from an EMBL/GenBank/DDBJ whole genome shotgun (WGS) entry which is preliminary data.</text>
</comment>
<dbReference type="PANTHER" id="PTHR33112">
    <property type="entry name" value="DOMAIN PROTEIN, PUTATIVE-RELATED"/>
    <property type="match status" value="1"/>
</dbReference>
<dbReference type="RefSeq" id="XP_056075506.1">
    <property type="nucleotide sequence ID" value="XM_056212033.1"/>
</dbReference>
<dbReference type="Pfam" id="PF06985">
    <property type="entry name" value="HET"/>
    <property type="match status" value="1"/>
</dbReference>
<evidence type="ECO:0000313" key="3">
    <source>
        <dbReference type="EMBL" id="KAJ4358647.1"/>
    </source>
</evidence>
<name>A0A9W8XT47_9PLEO</name>
<feature type="region of interest" description="Disordered" evidence="1">
    <location>
        <begin position="1"/>
        <end position="32"/>
    </location>
</feature>
<gene>
    <name evidence="3" type="ORF">N0V89_003231</name>
</gene>
<dbReference type="InterPro" id="IPR010730">
    <property type="entry name" value="HET"/>
</dbReference>
<dbReference type="Proteomes" id="UP001140513">
    <property type="component" value="Unassembled WGS sequence"/>
</dbReference>
<feature type="domain" description="Heterokaryon incompatibility" evidence="2">
    <location>
        <begin position="522"/>
        <end position="680"/>
    </location>
</feature>
<feature type="compositionally biased region" description="Low complexity" evidence="1">
    <location>
        <begin position="20"/>
        <end position="32"/>
    </location>
</feature>
<evidence type="ECO:0000256" key="1">
    <source>
        <dbReference type="SAM" id="MobiDB-lite"/>
    </source>
</evidence>
<protein>
    <recommendedName>
        <fullName evidence="2">Heterokaryon incompatibility domain-containing protein</fullName>
    </recommendedName>
</protein>
<dbReference type="AlphaFoldDB" id="A0A9W8XT47"/>
<dbReference type="EMBL" id="JAPEUX010000002">
    <property type="protein sequence ID" value="KAJ4358647.1"/>
    <property type="molecule type" value="Genomic_DNA"/>
</dbReference>
<evidence type="ECO:0000313" key="4">
    <source>
        <dbReference type="Proteomes" id="UP001140513"/>
    </source>
</evidence>
<dbReference type="PANTHER" id="PTHR33112:SF13">
    <property type="entry name" value="HETEROKARYON INCOMPATIBILITY DOMAIN-CONTAINING PROTEIN"/>
    <property type="match status" value="1"/>
</dbReference>
<keyword evidence="4" id="KW-1185">Reference proteome</keyword>
<dbReference type="OrthoDB" id="3486565at2759"/>
<reference evidence="3" key="1">
    <citation type="submission" date="2022-10" db="EMBL/GenBank/DDBJ databases">
        <title>Tapping the CABI collections for fungal endophytes: first genome assemblies for Collariella, Neodidymelliopsis, Ascochyta clinopodiicola, Didymella pomorum, Didymosphaeria variabile, Neocosmospora piperis and Neocucurbitaria cava.</title>
        <authorList>
            <person name="Hill R."/>
        </authorList>
    </citation>
    <scope>NUCLEOTIDE SEQUENCE</scope>
    <source>
        <strain evidence="3">IMI 356815</strain>
    </source>
</reference>
<proteinExistence type="predicted"/>